<evidence type="ECO:0000313" key="1">
    <source>
        <dbReference type="EMBL" id="GHA91874.1"/>
    </source>
</evidence>
<evidence type="ECO:0000313" key="2">
    <source>
        <dbReference type="Proteomes" id="UP000644020"/>
    </source>
</evidence>
<reference evidence="1" key="1">
    <citation type="journal article" date="2014" name="Int. J. Syst. Evol. Microbiol.">
        <title>Complete genome sequence of Corynebacterium casei LMG S-19264T (=DSM 44701T), isolated from a smear-ripened cheese.</title>
        <authorList>
            <consortium name="US DOE Joint Genome Institute (JGI-PGF)"/>
            <person name="Walter F."/>
            <person name="Albersmeier A."/>
            <person name="Kalinowski J."/>
            <person name="Ruckert C."/>
        </authorList>
    </citation>
    <scope>NUCLEOTIDE SEQUENCE</scope>
    <source>
        <strain evidence="1">JCM 4518</strain>
    </source>
</reference>
<keyword evidence="2" id="KW-1185">Reference proteome</keyword>
<protein>
    <submittedName>
        <fullName evidence="1">Uncharacterized protein</fullName>
    </submittedName>
</protein>
<reference evidence="1" key="2">
    <citation type="submission" date="2020-09" db="EMBL/GenBank/DDBJ databases">
        <authorList>
            <person name="Sun Q."/>
            <person name="Ohkuma M."/>
        </authorList>
    </citation>
    <scope>NUCLEOTIDE SEQUENCE</scope>
    <source>
        <strain evidence="1">JCM 4518</strain>
    </source>
</reference>
<name>A0A918WB15_9ACTN</name>
<dbReference type="AlphaFoldDB" id="A0A918WB15"/>
<gene>
    <name evidence="1" type="ORF">GCM10010305_39390</name>
</gene>
<proteinExistence type="predicted"/>
<organism evidence="1 2">
    <name type="scientific">Streptomyces termitum</name>
    <dbReference type="NCBI Taxonomy" id="67368"/>
    <lineage>
        <taxon>Bacteria</taxon>
        <taxon>Bacillati</taxon>
        <taxon>Actinomycetota</taxon>
        <taxon>Actinomycetes</taxon>
        <taxon>Kitasatosporales</taxon>
        <taxon>Streptomycetaceae</taxon>
        <taxon>Streptomyces</taxon>
    </lineage>
</organism>
<sequence length="52" mass="5377">MPSRRASADTTGIGRSAAAVVPPVILRLRIPAPAGAGVRHLTSFRVTGQAIR</sequence>
<accession>A0A918WB15</accession>
<comment type="caution">
    <text evidence="1">The sequence shown here is derived from an EMBL/GenBank/DDBJ whole genome shotgun (WGS) entry which is preliminary data.</text>
</comment>
<dbReference type="Proteomes" id="UP000644020">
    <property type="component" value="Unassembled WGS sequence"/>
</dbReference>
<dbReference type="EMBL" id="BMUL01000010">
    <property type="protein sequence ID" value="GHA91874.1"/>
    <property type="molecule type" value="Genomic_DNA"/>
</dbReference>